<evidence type="ECO:0000256" key="3">
    <source>
        <dbReference type="ARBA" id="ARBA00007630"/>
    </source>
</evidence>
<evidence type="ECO:0000256" key="1">
    <source>
        <dbReference type="ARBA" id="ARBA00002634"/>
    </source>
</evidence>
<dbReference type="InterPro" id="IPR029028">
    <property type="entry name" value="Alpha/beta_knot_MTases"/>
</dbReference>
<comment type="catalytic activity">
    <reaction evidence="14 15 17">
        <text>guanosine(37) in tRNA + S-adenosyl-L-methionine = N(1)-methylguanosine(37) in tRNA + S-adenosyl-L-homocysteine + H(+)</text>
        <dbReference type="Rhea" id="RHEA:36899"/>
        <dbReference type="Rhea" id="RHEA-COMP:10145"/>
        <dbReference type="Rhea" id="RHEA-COMP:10147"/>
        <dbReference type="ChEBI" id="CHEBI:15378"/>
        <dbReference type="ChEBI" id="CHEBI:57856"/>
        <dbReference type="ChEBI" id="CHEBI:59789"/>
        <dbReference type="ChEBI" id="CHEBI:73542"/>
        <dbReference type="ChEBI" id="CHEBI:74269"/>
        <dbReference type="EC" id="2.1.1.228"/>
    </reaction>
</comment>
<keyword evidence="8 15" id="KW-0489">Methyltransferase</keyword>
<dbReference type="InterPro" id="IPR016009">
    <property type="entry name" value="tRNA_MeTrfase_TRMD/TRM10"/>
</dbReference>
<dbReference type="InterPro" id="IPR002649">
    <property type="entry name" value="tRNA_m1G_MeTrfase_TrmD"/>
</dbReference>
<keyword evidence="10 15" id="KW-0949">S-adenosyl-L-methionine</keyword>
<dbReference type="FunFam" id="3.40.1280.10:FF:000001">
    <property type="entry name" value="tRNA (guanine-N(1)-)-methyltransferase"/>
    <property type="match status" value="1"/>
</dbReference>
<keyword evidence="9 15" id="KW-0808">Transferase</keyword>
<comment type="subcellular location">
    <subcellularLocation>
        <location evidence="2 15 17">Cytoplasm</location>
    </subcellularLocation>
</comment>
<evidence type="ECO:0000313" key="19">
    <source>
        <dbReference type="EMBL" id="SDC33736.1"/>
    </source>
</evidence>
<proteinExistence type="inferred from homology"/>
<feature type="binding site" evidence="15 16">
    <location>
        <begin position="132"/>
        <end position="137"/>
    </location>
    <ligand>
        <name>S-adenosyl-L-methionine</name>
        <dbReference type="ChEBI" id="CHEBI:59789"/>
    </ligand>
</feature>
<evidence type="ECO:0000256" key="12">
    <source>
        <dbReference type="ARBA" id="ARBA00029736"/>
    </source>
</evidence>
<evidence type="ECO:0000256" key="2">
    <source>
        <dbReference type="ARBA" id="ARBA00004496"/>
    </source>
</evidence>
<dbReference type="EC" id="2.1.1.228" evidence="5 15"/>
<organism evidence="19 20">
    <name type="scientific">Succiniclasticum ruminis</name>
    <dbReference type="NCBI Taxonomy" id="40841"/>
    <lineage>
        <taxon>Bacteria</taxon>
        <taxon>Bacillati</taxon>
        <taxon>Bacillota</taxon>
        <taxon>Negativicutes</taxon>
        <taxon>Acidaminococcales</taxon>
        <taxon>Acidaminococcaceae</taxon>
        <taxon>Succiniclasticum</taxon>
    </lineage>
</organism>
<protein>
    <recommendedName>
        <fullName evidence="6 15">tRNA (guanine-N(1)-)-methyltransferase</fullName>
        <ecNumber evidence="5 15">2.1.1.228</ecNumber>
    </recommendedName>
    <alternativeName>
        <fullName evidence="12 15">M1G-methyltransferase</fullName>
    </alternativeName>
    <alternativeName>
        <fullName evidence="13 15">tRNA [GM37] methyltransferase</fullName>
    </alternativeName>
</protein>
<comment type="similarity">
    <text evidence="3 15 17">Belongs to the RNA methyltransferase TrmD family.</text>
</comment>
<feature type="binding site" evidence="15 16">
    <location>
        <position position="113"/>
    </location>
    <ligand>
        <name>S-adenosyl-L-methionine</name>
        <dbReference type="ChEBI" id="CHEBI:59789"/>
    </ligand>
</feature>
<dbReference type="PANTHER" id="PTHR46417:SF1">
    <property type="entry name" value="TRNA (GUANINE-N(1)-)-METHYLTRANSFERASE"/>
    <property type="match status" value="1"/>
</dbReference>
<reference evidence="20" key="1">
    <citation type="submission" date="2016-10" db="EMBL/GenBank/DDBJ databases">
        <authorList>
            <person name="Varghese N."/>
            <person name="Submissions S."/>
        </authorList>
    </citation>
    <scope>NUCLEOTIDE SEQUENCE [LARGE SCALE GENOMIC DNA]</scope>
    <source>
        <strain evidence="20">DSM 11005</strain>
    </source>
</reference>
<evidence type="ECO:0000256" key="8">
    <source>
        <dbReference type="ARBA" id="ARBA00022603"/>
    </source>
</evidence>
<dbReference type="GO" id="GO:0002939">
    <property type="term" value="P:tRNA N1-guanine methylation"/>
    <property type="evidence" value="ECO:0007669"/>
    <property type="project" value="TreeGrafter"/>
</dbReference>
<dbReference type="Gene3D" id="3.40.1280.10">
    <property type="match status" value="1"/>
</dbReference>
<evidence type="ECO:0000256" key="5">
    <source>
        <dbReference type="ARBA" id="ARBA00012807"/>
    </source>
</evidence>
<evidence type="ECO:0000313" key="20">
    <source>
        <dbReference type="Proteomes" id="UP000198943"/>
    </source>
</evidence>
<evidence type="ECO:0000256" key="16">
    <source>
        <dbReference type="PIRSR" id="PIRSR000386-1"/>
    </source>
</evidence>
<evidence type="ECO:0000259" key="18">
    <source>
        <dbReference type="Pfam" id="PF01746"/>
    </source>
</evidence>
<keyword evidence="7 15" id="KW-0963">Cytoplasm</keyword>
<dbReference type="NCBIfam" id="NF000648">
    <property type="entry name" value="PRK00026.1"/>
    <property type="match status" value="1"/>
</dbReference>
<dbReference type="SUPFAM" id="SSF75217">
    <property type="entry name" value="alpha/beta knot"/>
    <property type="match status" value="1"/>
</dbReference>
<dbReference type="OrthoDB" id="9807416at2"/>
<dbReference type="Proteomes" id="UP000198943">
    <property type="component" value="Unassembled WGS sequence"/>
</dbReference>
<evidence type="ECO:0000256" key="15">
    <source>
        <dbReference type="HAMAP-Rule" id="MF_00605"/>
    </source>
</evidence>
<evidence type="ECO:0000256" key="13">
    <source>
        <dbReference type="ARBA" id="ARBA00033392"/>
    </source>
</evidence>
<evidence type="ECO:0000256" key="4">
    <source>
        <dbReference type="ARBA" id="ARBA00011738"/>
    </source>
</evidence>
<dbReference type="PANTHER" id="PTHR46417">
    <property type="entry name" value="TRNA (GUANINE-N(1)-)-METHYLTRANSFERASE"/>
    <property type="match status" value="1"/>
</dbReference>
<dbReference type="InterPro" id="IPR023148">
    <property type="entry name" value="tRNA_m1G_MeTrfase_C_sf"/>
</dbReference>
<evidence type="ECO:0000256" key="6">
    <source>
        <dbReference type="ARBA" id="ARBA00014679"/>
    </source>
</evidence>
<dbReference type="InterPro" id="IPR029026">
    <property type="entry name" value="tRNA_m1G_MTases_N"/>
</dbReference>
<dbReference type="GO" id="GO:0052906">
    <property type="term" value="F:tRNA (guanine(37)-N1)-methyltransferase activity"/>
    <property type="evidence" value="ECO:0007669"/>
    <property type="project" value="UniProtKB-UniRule"/>
</dbReference>
<dbReference type="Gene3D" id="1.10.1270.20">
    <property type="entry name" value="tRNA(m1g37)methyltransferase, domain 2"/>
    <property type="match status" value="1"/>
</dbReference>
<gene>
    <name evidence="15" type="primary">trmD</name>
    <name evidence="19" type="ORF">SAMN04487864_10565</name>
</gene>
<dbReference type="FunFam" id="1.10.1270.20:FF:000001">
    <property type="entry name" value="tRNA (guanine-N(1)-)-methyltransferase"/>
    <property type="match status" value="1"/>
</dbReference>
<evidence type="ECO:0000256" key="9">
    <source>
        <dbReference type="ARBA" id="ARBA00022679"/>
    </source>
</evidence>
<dbReference type="PIRSF" id="PIRSF000386">
    <property type="entry name" value="tRNA_mtase"/>
    <property type="match status" value="1"/>
</dbReference>
<dbReference type="CDD" id="cd18080">
    <property type="entry name" value="TrmD-like"/>
    <property type="match status" value="1"/>
</dbReference>
<name>A0A1G6KTN9_9FIRM</name>
<evidence type="ECO:0000256" key="7">
    <source>
        <dbReference type="ARBA" id="ARBA00022490"/>
    </source>
</evidence>
<dbReference type="Pfam" id="PF01746">
    <property type="entry name" value="tRNA_m1G_MT"/>
    <property type="match status" value="1"/>
</dbReference>
<dbReference type="HAMAP" id="MF_00605">
    <property type="entry name" value="TrmD"/>
    <property type="match status" value="1"/>
</dbReference>
<dbReference type="EMBL" id="FMYW01000005">
    <property type="protein sequence ID" value="SDC33736.1"/>
    <property type="molecule type" value="Genomic_DNA"/>
</dbReference>
<sequence>MKFVFVTLFPEQIEAAAGHSVLKRALDAGIIAMECVNPRDFSLDRHHSVDDAPFGGGVGMVLKPEPVVEAIKAAKAKAPGAPVIALSPGGVTFRQSLAETWAKNESGLIFVCGHYEGFDERIYHWVDRKVSIGDFVLTGGELPALLIMDAVSRFVPGVLGKLASAEEDSFSSGLLEYPQYTRPVVFEGMEVPEVLRNGNHRLIARWRRKEALKATYLLRPDMLPAEPDKQDAKLLQEIKEELSQDDSSCQGS</sequence>
<dbReference type="GO" id="GO:0005829">
    <property type="term" value="C:cytosol"/>
    <property type="evidence" value="ECO:0007669"/>
    <property type="project" value="TreeGrafter"/>
</dbReference>
<comment type="subunit">
    <text evidence="4 15 17">Homodimer.</text>
</comment>
<evidence type="ECO:0000256" key="11">
    <source>
        <dbReference type="ARBA" id="ARBA00022694"/>
    </source>
</evidence>
<accession>A0A1G6KTN9</accession>
<evidence type="ECO:0000256" key="17">
    <source>
        <dbReference type="RuleBase" id="RU003464"/>
    </source>
</evidence>
<keyword evidence="11 15" id="KW-0819">tRNA processing</keyword>
<dbReference type="AlphaFoldDB" id="A0A1G6KTN9"/>
<comment type="function">
    <text evidence="1 15 17">Specifically methylates guanosine-37 in various tRNAs.</text>
</comment>
<dbReference type="RefSeq" id="WP_093730006.1">
    <property type="nucleotide sequence ID" value="NZ_FMYW01000005.1"/>
</dbReference>
<feature type="domain" description="tRNA methyltransferase TRMD/TRM10-type" evidence="18">
    <location>
        <begin position="1"/>
        <end position="223"/>
    </location>
</feature>
<dbReference type="NCBIfam" id="TIGR00088">
    <property type="entry name" value="trmD"/>
    <property type="match status" value="1"/>
</dbReference>
<evidence type="ECO:0000256" key="14">
    <source>
        <dbReference type="ARBA" id="ARBA00047783"/>
    </source>
</evidence>
<evidence type="ECO:0000256" key="10">
    <source>
        <dbReference type="ARBA" id="ARBA00022691"/>
    </source>
</evidence>
<keyword evidence="20" id="KW-1185">Reference proteome</keyword>